<dbReference type="PANTHER" id="PTHR30332">
    <property type="entry name" value="PROBABLE GENERAL SECRETION PATHWAY PROTEIN D"/>
    <property type="match status" value="1"/>
</dbReference>
<dbReference type="InterPro" id="IPR032789">
    <property type="entry name" value="T2SS-T3SS_pil_N"/>
</dbReference>
<dbReference type="InterPro" id="IPR050810">
    <property type="entry name" value="Bact_Secretion_Sys_Channel"/>
</dbReference>
<dbReference type="Pfam" id="PF13629">
    <property type="entry name" value="T2SS-T3SS_pil_N"/>
    <property type="match status" value="1"/>
</dbReference>
<comment type="caution">
    <text evidence="5">The sequence shown here is derived from an EMBL/GenBank/DDBJ whole genome shotgun (WGS) entry which is preliminary data.</text>
</comment>
<keyword evidence="2" id="KW-0732">Signal</keyword>
<evidence type="ECO:0000256" key="1">
    <source>
        <dbReference type="RuleBase" id="RU004003"/>
    </source>
</evidence>
<dbReference type="GO" id="GO:0015627">
    <property type="term" value="C:type II protein secretion system complex"/>
    <property type="evidence" value="ECO:0007669"/>
    <property type="project" value="TreeGrafter"/>
</dbReference>
<dbReference type="EMBL" id="JARGEQ010000001">
    <property type="protein sequence ID" value="MDF1584850.1"/>
    <property type="molecule type" value="Genomic_DNA"/>
</dbReference>
<evidence type="ECO:0000259" key="4">
    <source>
        <dbReference type="Pfam" id="PF13629"/>
    </source>
</evidence>
<dbReference type="PANTHER" id="PTHR30332:SF17">
    <property type="entry name" value="TYPE IV PILIATION SYSTEM PROTEIN DR_0774-RELATED"/>
    <property type="match status" value="1"/>
</dbReference>
<comment type="similarity">
    <text evidence="1">Belongs to the bacterial secretin family.</text>
</comment>
<evidence type="ECO:0000256" key="2">
    <source>
        <dbReference type="SAM" id="SignalP"/>
    </source>
</evidence>
<evidence type="ECO:0000259" key="3">
    <source>
        <dbReference type="Pfam" id="PF00263"/>
    </source>
</evidence>
<sequence length="471" mass="49778">MRSSRTLLGIMTAFCLLQATPSAAPRAATALVTSPAATAPQLAIETGEGHVLQVPGAVATVFSADPRVAEVRPLSANRFLVMGMGAGKTSVAALSESGRTLGSWSVTVRPSSFRSEEAQSMLRQLLPDSRVQLTQTAEMLVIDGEVATAADAEMAESTVRAVAGDGYRIVNRLGIRSPVQVNLKVRFAEVSRDVSRRFGFNWQALYSGSGIQMGLRTGAAALGALNPLAAGVATANPADRLGFGFSGGNFDVNGVVDALAQNGLVTILAEPNLTARSGEPASFLAGGEFPIPVAQDSDRITVEFKEFGVSLSFVPTILSPERISLRVRPEVSELSEQGAITINSLRIPALVVRRAETTVELGSGESFAIAGLLSNTTTLDASGLPWLSEVPVLGALFKSDSFRRSETELVIIITPYLVRPVVDPGKLKSPLDDYAPPSDFERILMHRIAARTGKTDARPPRVPLDAGFILE</sequence>
<gene>
    <name evidence="5" type="ORF">PZ740_00450</name>
</gene>
<feature type="domain" description="Type II/III secretion system secretin-like" evidence="3">
    <location>
        <begin position="258"/>
        <end position="419"/>
    </location>
</feature>
<dbReference type="PRINTS" id="PR00811">
    <property type="entry name" value="BCTERIALGSPD"/>
</dbReference>
<keyword evidence="6" id="KW-1185">Reference proteome</keyword>
<feature type="signal peptide" evidence="2">
    <location>
        <begin position="1"/>
        <end position="24"/>
    </location>
</feature>
<dbReference type="InterPro" id="IPR004846">
    <property type="entry name" value="T2SS/T3SS_dom"/>
</dbReference>
<organism evidence="5 6">
    <name type="scientific">Marinimicrococcus flavescens</name>
    <dbReference type="NCBI Taxonomy" id="3031815"/>
    <lineage>
        <taxon>Bacteria</taxon>
        <taxon>Pseudomonadati</taxon>
        <taxon>Pseudomonadota</taxon>
        <taxon>Alphaproteobacteria</taxon>
        <taxon>Geminicoccales</taxon>
        <taxon>Geminicoccaceae</taxon>
        <taxon>Marinimicrococcus</taxon>
    </lineage>
</organism>
<dbReference type="InterPro" id="IPR001775">
    <property type="entry name" value="GspD/PilQ"/>
</dbReference>
<dbReference type="Proteomes" id="UP001301140">
    <property type="component" value="Unassembled WGS sequence"/>
</dbReference>
<evidence type="ECO:0000313" key="6">
    <source>
        <dbReference type="Proteomes" id="UP001301140"/>
    </source>
</evidence>
<reference evidence="5 6" key="1">
    <citation type="submission" date="2023-03" db="EMBL/GenBank/DDBJ databases">
        <title>YIM 152171 draft genome.</title>
        <authorList>
            <person name="Yang Z."/>
        </authorList>
    </citation>
    <scope>NUCLEOTIDE SEQUENCE [LARGE SCALE GENOMIC DNA]</scope>
    <source>
        <strain evidence="5 6">YIM 152171</strain>
    </source>
</reference>
<dbReference type="Pfam" id="PF00263">
    <property type="entry name" value="Secretin"/>
    <property type="match status" value="1"/>
</dbReference>
<protein>
    <submittedName>
        <fullName evidence="5">Type II and III secretion system protein family protein</fullName>
    </submittedName>
</protein>
<dbReference type="GO" id="GO:0009306">
    <property type="term" value="P:protein secretion"/>
    <property type="evidence" value="ECO:0007669"/>
    <property type="project" value="InterPro"/>
</dbReference>
<evidence type="ECO:0000313" key="5">
    <source>
        <dbReference type="EMBL" id="MDF1584850.1"/>
    </source>
</evidence>
<accession>A0AAP3XQF7</accession>
<dbReference type="AlphaFoldDB" id="A0AAP3XQF7"/>
<dbReference type="RefSeq" id="WP_327787256.1">
    <property type="nucleotide sequence ID" value="NZ_JARGEQ010000001.1"/>
</dbReference>
<name>A0AAP3XQF7_9PROT</name>
<proteinExistence type="inferred from homology"/>
<feature type="chain" id="PRO_5042970208" evidence="2">
    <location>
        <begin position="25"/>
        <end position="471"/>
    </location>
</feature>
<feature type="domain" description="Pilus formation protein N-terminal" evidence="4">
    <location>
        <begin position="39"/>
        <end position="108"/>
    </location>
</feature>